<dbReference type="SUPFAM" id="SSF51905">
    <property type="entry name" value="FAD/NAD(P)-binding domain"/>
    <property type="match status" value="1"/>
</dbReference>
<dbReference type="EMBL" id="BJLR01000030">
    <property type="protein sequence ID" value="GEA89227.1"/>
    <property type="molecule type" value="Genomic_DNA"/>
</dbReference>
<dbReference type="InterPro" id="IPR045170">
    <property type="entry name" value="MTOX"/>
</dbReference>
<dbReference type="Gene3D" id="3.30.9.10">
    <property type="entry name" value="D-Amino Acid Oxidase, subunit A, domain 2"/>
    <property type="match status" value="1"/>
</dbReference>
<evidence type="ECO:0000259" key="5">
    <source>
        <dbReference type="Pfam" id="PF01266"/>
    </source>
</evidence>
<comment type="cofactor">
    <cofactor evidence="1">
        <name>FAD</name>
        <dbReference type="ChEBI" id="CHEBI:57692"/>
    </cofactor>
</comment>
<dbReference type="Pfam" id="PF01266">
    <property type="entry name" value="DAO"/>
    <property type="match status" value="1"/>
</dbReference>
<dbReference type="PANTHER" id="PTHR10961">
    <property type="entry name" value="PEROXISOMAL SARCOSINE OXIDASE"/>
    <property type="match status" value="1"/>
</dbReference>
<keyword evidence="2" id="KW-0285">Flavoprotein</keyword>
<dbReference type="PANTHER" id="PTHR10961:SF7">
    <property type="entry name" value="FAD DEPENDENT OXIDOREDUCTASE DOMAIN-CONTAINING PROTEIN"/>
    <property type="match status" value="1"/>
</dbReference>
<reference evidence="6" key="1">
    <citation type="submission" date="2019-06" db="EMBL/GenBank/DDBJ databases">
        <title>Whole genome shotgun sequence of Cellulomonas cellasea NBRC 3753.</title>
        <authorList>
            <person name="Hosoyama A."/>
            <person name="Uohara A."/>
            <person name="Ohji S."/>
            <person name="Ichikawa N."/>
        </authorList>
    </citation>
    <scope>NUCLEOTIDE SEQUENCE [LARGE SCALE GENOMIC DNA]</scope>
    <source>
        <strain evidence="6">NBRC 3753</strain>
    </source>
</reference>
<evidence type="ECO:0000313" key="7">
    <source>
        <dbReference type="Proteomes" id="UP000317046"/>
    </source>
</evidence>
<dbReference type="Proteomes" id="UP000317046">
    <property type="component" value="Unassembled WGS sequence"/>
</dbReference>
<dbReference type="RefSeq" id="WP_141372664.1">
    <property type="nucleotide sequence ID" value="NZ_BJLR01000030.1"/>
</dbReference>
<evidence type="ECO:0000256" key="1">
    <source>
        <dbReference type="ARBA" id="ARBA00001974"/>
    </source>
</evidence>
<organism evidence="6 7">
    <name type="scientific">Cellulomonas cellasea</name>
    <dbReference type="NCBI Taxonomy" id="43670"/>
    <lineage>
        <taxon>Bacteria</taxon>
        <taxon>Bacillati</taxon>
        <taxon>Actinomycetota</taxon>
        <taxon>Actinomycetes</taxon>
        <taxon>Micrococcales</taxon>
        <taxon>Cellulomonadaceae</taxon>
        <taxon>Cellulomonas</taxon>
    </lineage>
</organism>
<dbReference type="SUPFAM" id="SSF54373">
    <property type="entry name" value="FAD-linked reductases, C-terminal domain"/>
    <property type="match status" value="1"/>
</dbReference>
<dbReference type="AlphaFoldDB" id="A0A4Y3KZB2"/>
<keyword evidence="7" id="KW-1185">Reference proteome</keyword>
<evidence type="ECO:0000256" key="4">
    <source>
        <dbReference type="ARBA" id="ARBA00023002"/>
    </source>
</evidence>
<evidence type="ECO:0000256" key="2">
    <source>
        <dbReference type="ARBA" id="ARBA00022630"/>
    </source>
</evidence>
<gene>
    <name evidence="6" type="primary">solA</name>
    <name evidence="6" type="ORF">CCE01nite_31760</name>
</gene>
<sequence length="394" mass="41206">MTTRVDHVVVGGGVMGAAAAWQLARRGREVVLVERFEPGHARGASHGTSRIYRTTYAAAEYLDLAREALGLWRELEDEAGVPGEVLTLTGGVSQGGPELRAVADAFTARGVPHAWVPAAEAAERWPGLRFEGDVLHEPATAGRLHADRAVAALLGAATARGAVARHRTPVHRVEEHGDGVDVHTADGVLRARSVVLAAGAWTSALAPGAVTGGLPPLVVTQEQPAHFGLRPDAADAASWPVFTHQPALPHAWPSGTYGLVSPQDGVKVGFHGVGPVTDPDRRTFTPEPRQLAQLQEYVRRWVPGADPERLDPISCTYTTTPDHDFVLDRRGRVVVAAGFSGHGFKFAPAVGRVLADLASEDPGSAPGAAPARFALGRLAAGPAPAGQPAAAART</sequence>
<proteinExistence type="predicted"/>
<comment type="caution">
    <text evidence="6">The sequence shown here is derived from an EMBL/GenBank/DDBJ whole genome shotgun (WGS) entry which is preliminary data.</text>
</comment>
<dbReference type="GO" id="GO:0008115">
    <property type="term" value="F:sarcosine oxidase activity"/>
    <property type="evidence" value="ECO:0007669"/>
    <property type="project" value="TreeGrafter"/>
</dbReference>
<dbReference type="Gene3D" id="3.50.50.60">
    <property type="entry name" value="FAD/NAD(P)-binding domain"/>
    <property type="match status" value="1"/>
</dbReference>
<name>A0A4Y3KZB2_9CELL</name>
<accession>A0A4Y3KZB2</accession>
<dbReference type="InterPro" id="IPR036188">
    <property type="entry name" value="FAD/NAD-bd_sf"/>
</dbReference>
<dbReference type="InterPro" id="IPR006076">
    <property type="entry name" value="FAD-dep_OxRdtase"/>
</dbReference>
<keyword evidence="4" id="KW-0560">Oxidoreductase</keyword>
<protein>
    <submittedName>
        <fullName evidence="6">N-methyltryptophan oxidase</fullName>
    </submittedName>
</protein>
<feature type="domain" description="FAD dependent oxidoreductase" evidence="5">
    <location>
        <begin position="6"/>
        <end position="357"/>
    </location>
</feature>
<evidence type="ECO:0000313" key="6">
    <source>
        <dbReference type="EMBL" id="GEA89227.1"/>
    </source>
</evidence>
<dbReference type="GO" id="GO:0050660">
    <property type="term" value="F:flavin adenine dinucleotide binding"/>
    <property type="evidence" value="ECO:0007669"/>
    <property type="project" value="InterPro"/>
</dbReference>
<keyword evidence="3" id="KW-0274">FAD</keyword>
<evidence type="ECO:0000256" key="3">
    <source>
        <dbReference type="ARBA" id="ARBA00022827"/>
    </source>
</evidence>